<organism evidence="2 3">
    <name type="scientific">Rhizodiscina lignyota</name>
    <dbReference type="NCBI Taxonomy" id="1504668"/>
    <lineage>
        <taxon>Eukaryota</taxon>
        <taxon>Fungi</taxon>
        <taxon>Dikarya</taxon>
        <taxon>Ascomycota</taxon>
        <taxon>Pezizomycotina</taxon>
        <taxon>Dothideomycetes</taxon>
        <taxon>Pleosporomycetidae</taxon>
        <taxon>Aulographales</taxon>
        <taxon>Rhizodiscinaceae</taxon>
        <taxon>Rhizodiscina</taxon>
    </lineage>
</organism>
<evidence type="ECO:0000256" key="1">
    <source>
        <dbReference type="SAM" id="MobiDB-lite"/>
    </source>
</evidence>
<accession>A0A9P4M1I7</accession>
<feature type="region of interest" description="Disordered" evidence="1">
    <location>
        <begin position="250"/>
        <end position="272"/>
    </location>
</feature>
<evidence type="ECO:0000313" key="3">
    <source>
        <dbReference type="Proteomes" id="UP000799772"/>
    </source>
</evidence>
<name>A0A9P4M1I7_9PEZI</name>
<feature type="compositionally biased region" description="Low complexity" evidence="1">
    <location>
        <begin position="263"/>
        <end position="272"/>
    </location>
</feature>
<protein>
    <submittedName>
        <fullName evidence="2">Uncharacterized protein</fullName>
    </submittedName>
</protein>
<dbReference type="EMBL" id="ML978133">
    <property type="protein sequence ID" value="KAF2094661.1"/>
    <property type="molecule type" value="Genomic_DNA"/>
</dbReference>
<dbReference type="PANTHER" id="PTHR42085">
    <property type="entry name" value="F-BOX DOMAIN-CONTAINING PROTEIN"/>
    <property type="match status" value="1"/>
</dbReference>
<dbReference type="PANTHER" id="PTHR42085:SF2">
    <property type="entry name" value="F-BOX DOMAIN-CONTAINING PROTEIN"/>
    <property type="match status" value="1"/>
</dbReference>
<comment type="caution">
    <text evidence="2">The sequence shown here is derived from an EMBL/GenBank/DDBJ whole genome shotgun (WGS) entry which is preliminary data.</text>
</comment>
<gene>
    <name evidence="2" type="ORF">NA57DRAFT_60084</name>
</gene>
<dbReference type="OrthoDB" id="62952at2759"/>
<proteinExistence type="predicted"/>
<keyword evidence="3" id="KW-1185">Reference proteome</keyword>
<dbReference type="AlphaFoldDB" id="A0A9P4M1I7"/>
<dbReference type="InterPro" id="IPR038883">
    <property type="entry name" value="AN11006-like"/>
</dbReference>
<evidence type="ECO:0000313" key="2">
    <source>
        <dbReference type="EMBL" id="KAF2094661.1"/>
    </source>
</evidence>
<reference evidence="2" key="1">
    <citation type="journal article" date="2020" name="Stud. Mycol.">
        <title>101 Dothideomycetes genomes: a test case for predicting lifestyles and emergence of pathogens.</title>
        <authorList>
            <person name="Haridas S."/>
            <person name="Albert R."/>
            <person name="Binder M."/>
            <person name="Bloem J."/>
            <person name="Labutti K."/>
            <person name="Salamov A."/>
            <person name="Andreopoulos B."/>
            <person name="Baker S."/>
            <person name="Barry K."/>
            <person name="Bills G."/>
            <person name="Bluhm B."/>
            <person name="Cannon C."/>
            <person name="Castanera R."/>
            <person name="Culley D."/>
            <person name="Daum C."/>
            <person name="Ezra D."/>
            <person name="Gonzalez J."/>
            <person name="Henrissat B."/>
            <person name="Kuo A."/>
            <person name="Liang C."/>
            <person name="Lipzen A."/>
            <person name="Lutzoni F."/>
            <person name="Magnuson J."/>
            <person name="Mondo S."/>
            <person name="Nolan M."/>
            <person name="Ohm R."/>
            <person name="Pangilinan J."/>
            <person name="Park H.-J."/>
            <person name="Ramirez L."/>
            <person name="Alfaro M."/>
            <person name="Sun H."/>
            <person name="Tritt A."/>
            <person name="Yoshinaga Y."/>
            <person name="Zwiers L.-H."/>
            <person name="Turgeon B."/>
            <person name="Goodwin S."/>
            <person name="Spatafora J."/>
            <person name="Crous P."/>
            <person name="Grigoriev I."/>
        </authorList>
    </citation>
    <scope>NUCLEOTIDE SEQUENCE</scope>
    <source>
        <strain evidence="2">CBS 133067</strain>
    </source>
</reference>
<sequence>MAPSGRQLRSGMIYPKKYTDGMKRLQKKTLFRPVEFLALPAEIRLQIYELLFDAYVLCWLWGGGRIKYASYHQTPFFFLATCKQVYNEGTAALYKLTRFNCSIGTDICTMAQGILHSMKTLKLDLITHLQLTLDIKWDSEEAIKTFHCASFSKWSELHQFPCLRTISILVRNYSQSPDFREWNAESRPWKNYPTFMNAISSLIRAIPLSIAIVAHNSDKWKRGLILGLILKGEILTKILSELEHLRHAGDGETTEAVEEKEGQQGQVQAVGI</sequence>
<dbReference type="Proteomes" id="UP000799772">
    <property type="component" value="Unassembled WGS sequence"/>
</dbReference>